<accession>A0A365GZD3</accession>
<feature type="transmembrane region" description="Helical" evidence="1">
    <location>
        <begin position="181"/>
        <end position="201"/>
    </location>
</feature>
<evidence type="ECO:0000313" key="4">
    <source>
        <dbReference type="Proteomes" id="UP000251891"/>
    </source>
</evidence>
<keyword evidence="2" id="KW-0732">Signal</keyword>
<name>A0A365GZD3_9ACTN</name>
<reference evidence="3 4" key="1">
    <citation type="submission" date="2018-06" db="EMBL/GenBank/DDBJ databases">
        <title>Actinomadura craniellae sp. nov. isolated from marine sponge Craniella sp.</title>
        <authorList>
            <person name="Li L."/>
            <person name="Xu Q.H."/>
            <person name="Lin H.W."/>
            <person name="Lu Y.H."/>
        </authorList>
    </citation>
    <scope>NUCLEOTIDE SEQUENCE [LARGE SCALE GENOMIC DNA]</scope>
    <source>
        <strain evidence="3 4">LHW63021</strain>
    </source>
</reference>
<keyword evidence="1" id="KW-0472">Membrane</keyword>
<keyword evidence="1" id="KW-0812">Transmembrane</keyword>
<dbReference type="EMBL" id="QLYX01000014">
    <property type="protein sequence ID" value="RAY12182.1"/>
    <property type="molecule type" value="Genomic_DNA"/>
</dbReference>
<evidence type="ECO:0000313" key="3">
    <source>
        <dbReference type="EMBL" id="RAY12182.1"/>
    </source>
</evidence>
<proteinExistence type="predicted"/>
<dbReference type="RefSeq" id="WP_111870673.1">
    <property type="nucleotide sequence ID" value="NZ_QLYX01000014.1"/>
</dbReference>
<keyword evidence="4" id="KW-1185">Reference proteome</keyword>
<comment type="caution">
    <text evidence="3">The sequence shown here is derived from an EMBL/GenBank/DDBJ whole genome shotgun (WGS) entry which is preliminary data.</text>
</comment>
<evidence type="ECO:0008006" key="5">
    <source>
        <dbReference type="Google" id="ProtNLM"/>
    </source>
</evidence>
<feature type="signal peptide" evidence="2">
    <location>
        <begin position="1"/>
        <end position="24"/>
    </location>
</feature>
<keyword evidence="1" id="KW-1133">Transmembrane helix</keyword>
<sequence>MRWLVTVLGVVSALAAGPVNSAHAEPPTRADVLAARLAKDPVQVTDHAPRELPADTAARIRAAVGRLGVPCYVVVGLPGLDERPGELIPLLRDRLGRDGVYLVTDPAGGGTARQYGGSLPVTDAWLAAGRELPYDAGAARHVERFVEILRDPNAGRRIAERWRTPRPERRDLSEERDRREMAALGGGAVLGGLPVLVLLVVRRRIRRARSELR</sequence>
<dbReference type="Proteomes" id="UP000251891">
    <property type="component" value="Unassembled WGS sequence"/>
</dbReference>
<dbReference type="OrthoDB" id="3425696at2"/>
<dbReference type="AlphaFoldDB" id="A0A365GZD3"/>
<evidence type="ECO:0000256" key="2">
    <source>
        <dbReference type="SAM" id="SignalP"/>
    </source>
</evidence>
<protein>
    <recommendedName>
        <fullName evidence="5">TPM domain-containing protein</fullName>
    </recommendedName>
</protein>
<organism evidence="3 4">
    <name type="scientific">Actinomadura craniellae</name>
    <dbReference type="NCBI Taxonomy" id="2231787"/>
    <lineage>
        <taxon>Bacteria</taxon>
        <taxon>Bacillati</taxon>
        <taxon>Actinomycetota</taxon>
        <taxon>Actinomycetes</taxon>
        <taxon>Streptosporangiales</taxon>
        <taxon>Thermomonosporaceae</taxon>
        <taxon>Actinomadura</taxon>
    </lineage>
</organism>
<gene>
    <name evidence="3" type="ORF">DPM19_26020</name>
</gene>
<feature type="chain" id="PRO_5016704163" description="TPM domain-containing protein" evidence="2">
    <location>
        <begin position="25"/>
        <end position="213"/>
    </location>
</feature>
<evidence type="ECO:0000256" key="1">
    <source>
        <dbReference type="SAM" id="Phobius"/>
    </source>
</evidence>